<dbReference type="Proteomes" id="UP000245370">
    <property type="component" value="Unassembled WGS sequence"/>
</dbReference>
<reference evidence="10 11" key="2">
    <citation type="submission" date="2018-05" db="EMBL/GenBank/DDBJ databases">
        <authorList>
            <person name="Lanie J.A."/>
            <person name="Ng W.-L."/>
            <person name="Kazmierczak K.M."/>
            <person name="Andrzejewski T.M."/>
            <person name="Davidsen T.M."/>
            <person name="Wayne K.J."/>
            <person name="Tettelin H."/>
            <person name="Glass J.I."/>
            <person name="Rusch D."/>
            <person name="Podicherti R."/>
            <person name="Tsui H.-C.T."/>
            <person name="Winkler M.E."/>
        </authorList>
    </citation>
    <scope>NUCLEOTIDE SEQUENCE [LARGE SCALE GENOMIC DNA]</scope>
    <source>
        <strain evidence="10 11">C305</strain>
    </source>
</reference>
<evidence type="ECO:0000256" key="2">
    <source>
        <dbReference type="ARBA" id="ARBA00011322"/>
    </source>
</evidence>
<organism evidence="10 11">
    <name type="scientific">Brumimicrobium oceani</name>
    <dbReference type="NCBI Taxonomy" id="2100725"/>
    <lineage>
        <taxon>Bacteria</taxon>
        <taxon>Pseudomonadati</taxon>
        <taxon>Bacteroidota</taxon>
        <taxon>Flavobacteriia</taxon>
        <taxon>Flavobacteriales</taxon>
        <taxon>Crocinitomicaceae</taxon>
        <taxon>Brumimicrobium</taxon>
    </lineage>
</organism>
<dbReference type="GO" id="GO:0004519">
    <property type="term" value="F:endonuclease activity"/>
    <property type="evidence" value="ECO:0007669"/>
    <property type="project" value="UniProtKB-KW"/>
</dbReference>
<dbReference type="Gene3D" id="3.60.21.10">
    <property type="match status" value="1"/>
</dbReference>
<evidence type="ECO:0000313" key="11">
    <source>
        <dbReference type="Proteomes" id="UP000245370"/>
    </source>
</evidence>
<evidence type="ECO:0000256" key="1">
    <source>
        <dbReference type="ARBA" id="ARBA00010555"/>
    </source>
</evidence>
<keyword evidence="5 7" id="KW-0378">Hydrolase</keyword>
<reference evidence="10 11" key="1">
    <citation type="submission" date="2018-05" db="EMBL/GenBank/DDBJ databases">
        <title>Brumimicrobium oceani sp. nov., isolated from coastal sediment.</title>
        <authorList>
            <person name="Kou Y."/>
        </authorList>
    </citation>
    <scope>NUCLEOTIDE SEQUENCE [LARGE SCALE GENOMIC DNA]</scope>
    <source>
        <strain evidence="10 11">C305</strain>
    </source>
</reference>
<keyword evidence="7" id="KW-0233">DNA recombination</keyword>
<keyword evidence="7" id="KW-0235">DNA replication</keyword>
<comment type="caution">
    <text evidence="10">The sequence shown here is derived from an EMBL/GenBank/DDBJ whole genome shotgun (WGS) entry which is preliminary data.</text>
</comment>
<keyword evidence="11" id="KW-1185">Reference proteome</keyword>
<dbReference type="PANTHER" id="PTHR30337">
    <property type="entry name" value="COMPONENT OF ATP-DEPENDENT DSDNA EXONUCLEASE"/>
    <property type="match status" value="1"/>
</dbReference>
<feature type="domain" description="Nuclease SbcCD subunit D C-terminal" evidence="9">
    <location>
        <begin position="278"/>
        <end position="373"/>
    </location>
</feature>
<dbReference type="InterPro" id="IPR026843">
    <property type="entry name" value="SbcD_C"/>
</dbReference>
<comment type="function">
    <text evidence="7">SbcCD cleaves DNA hairpin structures. These structures can inhibit DNA replication and are intermediates in certain DNA recombination reactions. The complex acts as a 3'-&gt;5' double strand exonuclease that can open hairpins. It also has a 5' single-strand endonuclease activity.</text>
</comment>
<dbReference type="InterPro" id="IPR041796">
    <property type="entry name" value="Mre11_N"/>
</dbReference>
<comment type="similarity">
    <text evidence="1 7">Belongs to the SbcD family.</text>
</comment>
<evidence type="ECO:0000256" key="4">
    <source>
        <dbReference type="ARBA" id="ARBA00022722"/>
    </source>
</evidence>
<evidence type="ECO:0000259" key="8">
    <source>
        <dbReference type="Pfam" id="PF00149"/>
    </source>
</evidence>
<name>A0A2U2XE32_9FLAO</name>
<dbReference type="InterPro" id="IPR004843">
    <property type="entry name" value="Calcineurin-like_PHP"/>
</dbReference>
<dbReference type="GO" id="GO:0008408">
    <property type="term" value="F:3'-5' exonuclease activity"/>
    <property type="evidence" value="ECO:0007669"/>
    <property type="project" value="InterPro"/>
</dbReference>
<dbReference type="EMBL" id="QFRJ01000003">
    <property type="protein sequence ID" value="PWH86045.1"/>
    <property type="molecule type" value="Genomic_DNA"/>
</dbReference>
<evidence type="ECO:0000256" key="3">
    <source>
        <dbReference type="ARBA" id="ARBA00013365"/>
    </source>
</evidence>
<dbReference type="Pfam" id="PF12320">
    <property type="entry name" value="SbcD_C"/>
    <property type="match status" value="1"/>
</dbReference>
<dbReference type="PANTHER" id="PTHR30337:SF0">
    <property type="entry name" value="NUCLEASE SBCCD SUBUNIT D"/>
    <property type="match status" value="1"/>
</dbReference>
<dbReference type="SUPFAM" id="SSF56300">
    <property type="entry name" value="Metallo-dependent phosphatases"/>
    <property type="match status" value="1"/>
</dbReference>
<dbReference type="GO" id="GO:0006310">
    <property type="term" value="P:DNA recombination"/>
    <property type="evidence" value="ECO:0007669"/>
    <property type="project" value="UniProtKB-KW"/>
</dbReference>
<dbReference type="GO" id="GO:0006260">
    <property type="term" value="P:DNA replication"/>
    <property type="evidence" value="ECO:0007669"/>
    <property type="project" value="UniProtKB-KW"/>
</dbReference>
<evidence type="ECO:0000256" key="5">
    <source>
        <dbReference type="ARBA" id="ARBA00022801"/>
    </source>
</evidence>
<dbReference type="OrthoDB" id="9773856at2"/>
<keyword evidence="4 7" id="KW-0540">Nuclease</keyword>
<protein>
    <recommendedName>
        <fullName evidence="3 7">Nuclease SbcCD subunit D</fullName>
    </recommendedName>
</protein>
<sequence length="400" mass="45379">MKILHTADWHLGHRLHEQSQFEEQTLFLTWIEQFIIDQKIDVLLISGDIFDTNAPSNQSLEMYYNFLVKLKSSNCQSVVITGGNHDSPGTLNAPKGLLNALNIKVVGKAAENIADEVFEVDVNDEKVIIGAVPYLRDGDIRKAVAGESFEELTDKYKQALMNHYEKSAEQCELINFSNAPVIAMGHLFATGGSVSESEQNIYVGTLGHIGVGDFPTYFDYIALGHLHRPQIVAGNEKVRYSGSPNILSFSEIKYDKKIIVLTIENNEISEINDFTVPRFRNFYKIEGTVEECIEKFPDLISNEYQLTPWVEIALTEEHNINTDELKKAAEDYPFEILKTALKNERRQRGIEELLKETKSIKELLPTEVFKLKCKEIGYDLEENPAIEDAFNEILQSVKNQ</sequence>
<gene>
    <name evidence="7" type="primary">sbcD</name>
    <name evidence="10" type="ORF">DIT68_05675</name>
</gene>
<keyword evidence="6 7" id="KW-0269">Exonuclease</keyword>
<dbReference type="CDD" id="cd00840">
    <property type="entry name" value="MPP_Mre11_N"/>
    <property type="match status" value="1"/>
</dbReference>
<dbReference type="AlphaFoldDB" id="A0A2U2XE32"/>
<evidence type="ECO:0000313" key="10">
    <source>
        <dbReference type="EMBL" id="PWH86045.1"/>
    </source>
</evidence>
<dbReference type="InterPro" id="IPR050535">
    <property type="entry name" value="DNA_Repair-Maintenance_Comp"/>
</dbReference>
<accession>A0A2U2XE32</accession>
<evidence type="ECO:0000259" key="9">
    <source>
        <dbReference type="Pfam" id="PF12320"/>
    </source>
</evidence>
<dbReference type="NCBIfam" id="TIGR00619">
    <property type="entry name" value="sbcd"/>
    <property type="match status" value="1"/>
</dbReference>
<dbReference type="InterPro" id="IPR029052">
    <property type="entry name" value="Metallo-depent_PP-like"/>
</dbReference>
<dbReference type="Pfam" id="PF00149">
    <property type="entry name" value="Metallophos"/>
    <property type="match status" value="1"/>
</dbReference>
<proteinExistence type="inferred from homology"/>
<dbReference type="RefSeq" id="WP_109358853.1">
    <property type="nucleotide sequence ID" value="NZ_QFRJ01000003.1"/>
</dbReference>
<feature type="domain" description="Calcineurin-like phosphoesterase" evidence="8">
    <location>
        <begin position="1"/>
        <end position="229"/>
    </location>
</feature>
<evidence type="ECO:0000256" key="6">
    <source>
        <dbReference type="ARBA" id="ARBA00022839"/>
    </source>
</evidence>
<keyword evidence="7" id="KW-0255">Endonuclease</keyword>
<evidence type="ECO:0000256" key="7">
    <source>
        <dbReference type="RuleBase" id="RU363069"/>
    </source>
</evidence>
<dbReference type="InterPro" id="IPR004593">
    <property type="entry name" value="SbcD"/>
</dbReference>
<comment type="subunit">
    <text evidence="2 7">Heterodimer of SbcC and SbcD.</text>
</comment>